<name>A0AAN6Z4U8_9PEZI</name>
<protein>
    <submittedName>
        <fullName evidence="3">HET-domain-containing protein</fullName>
    </submittedName>
</protein>
<evidence type="ECO:0000313" key="3">
    <source>
        <dbReference type="EMBL" id="KAK4125735.1"/>
    </source>
</evidence>
<evidence type="ECO:0000313" key="4">
    <source>
        <dbReference type="Proteomes" id="UP001302602"/>
    </source>
</evidence>
<dbReference type="Proteomes" id="UP001302602">
    <property type="component" value="Unassembled WGS sequence"/>
</dbReference>
<proteinExistence type="predicted"/>
<dbReference type="InterPro" id="IPR052895">
    <property type="entry name" value="HetReg/Transcr_Mod"/>
</dbReference>
<dbReference type="InterPro" id="IPR010730">
    <property type="entry name" value="HET"/>
</dbReference>
<keyword evidence="4" id="KW-1185">Reference proteome</keyword>
<feature type="region of interest" description="Disordered" evidence="1">
    <location>
        <begin position="182"/>
        <end position="205"/>
    </location>
</feature>
<dbReference type="PANTHER" id="PTHR24148">
    <property type="entry name" value="ANKYRIN REPEAT DOMAIN-CONTAINING PROTEIN 39 HOMOLOG-RELATED"/>
    <property type="match status" value="1"/>
</dbReference>
<sequence>MSPTMSGSQLHRETVSANRSRRLTAHGDPVASPMSSASPTIDNTLPYRGTELPKNSLRLLDIEPATHDDGPVVCTLKEVPFGSRPKYEALSYMWGPEEGKDAMILNGHPFHVRKNLRDALIFLRNEVASGNAQPPFWIDAICINQSNRAERNRQLPIMGQIYFRAGTVVVWLGSSYQTFEKRMTNETTSEEDKKPEEHDSSRDKRIQQEMVRCLQKDDYWGRLWIIQEIGRARKLRVCFGTQTLSWERFAQLITMHNGDGNTGPLRLDGLLRKEKYNDSHTLKRLLEDHKAAKCSDVRDKVYGLVGLASDAAEFPMDYKKTPYEVWKDTMVFMNMWGLFKEESQILPVGALVKSLLMENHSEPWSWISPGKEHEDQVDSTQLIEDSDSALVFHLDAIPLGCILGVGPSAREVVSSPHGTTGWSTAIQRLFPAGELGPARKEYDNLVSTLLESNDSDVEKMCFNRPSSVVFWSTAKCNDYRSETVRGCIEQIEKRNNNLTIQFPYTLQQGADKPLTSVQPRLYLAKSYTRDKPSWPKMGVASGLVELRDLVCWVRSSRRALLVRDTSTSAGDGYIEKKARVFGTALVTGDMRRPAPDKDFYTNRWSSLENEKKLKIQVDASTIFTLLE</sequence>
<dbReference type="GeneID" id="87823350"/>
<dbReference type="RefSeq" id="XP_062649506.1">
    <property type="nucleotide sequence ID" value="XM_062786582.1"/>
</dbReference>
<accession>A0AAN6Z4U8</accession>
<reference evidence="3" key="2">
    <citation type="submission" date="2023-05" db="EMBL/GenBank/DDBJ databases">
        <authorList>
            <consortium name="Lawrence Berkeley National Laboratory"/>
            <person name="Steindorff A."/>
            <person name="Hensen N."/>
            <person name="Bonometti L."/>
            <person name="Westerberg I."/>
            <person name="Brannstrom I.O."/>
            <person name="Guillou S."/>
            <person name="Cros-Aarteil S."/>
            <person name="Calhoun S."/>
            <person name="Haridas S."/>
            <person name="Kuo A."/>
            <person name="Mondo S."/>
            <person name="Pangilinan J."/>
            <person name="Riley R."/>
            <person name="Labutti K."/>
            <person name="Andreopoulos B."/>
            <person name="Lipzen A."/>
            <person name="Chen C."/>
            <person name="Yanf M."/>
            <person name="Daum C."/>
            <person name="Ng V."/>
            <person name="Clum A."/>
            <person name="Ohm R."/>
            <person name="Martin F."/>
            <person name="Silar P."/>
            <person name="Natvig D."/>
            <person name="Lalanne C."/>
            <person name="Gautier V."/>
            <person name="Ament-Velasquez S.L."/>
            <person name="Kruys A."/>
            <person name="Hutchinson M.I."/>
            <person name="Powell A.J."/>
            <person name="Barry K."/>
            <person name="Miller A.N."/>
            <person name="Grigoriev I.V."/>
            <person name="Debuchy R."/>
            <person name="Gladieux P."/>
            <person name="Thoren M.H."/>
            <person name="Johannesson H."/>
        </authorList>
    </citation>
    <scope>NUCLEOTIDE SEQUENCE</scope>
    <source>
        <strain evidence="3">CBS 731.68</strain>
    </source>
</reference>
<dbReference type="AlphaFoldDB" id="A0AAN6Z4U8"/>
<dbReference type="Pfam" id="PF06985">
    <property type="entry name" value="HET"/>
    <property type="match status" value="1"/>
</dbReference>
<reference evidence="3" key="1">
    <citation type="journal article" date="2023" name="Mol. Phylogenet. Evol.">
        <title>Genome-scale phylogeny and comparative genomics of the fungal order Sordariales.</title>
        <authorList>
            <person name="Hensen N."/>
            <person name="Bonometti L."/>
            <person name="Westerberg I."/>
            <person name="Brannstrom I.O."/>
            <person name="Guillou S."/>
            <person name="Cros-Aarteil S."/>
            <person name="Calhoun S."/>
            <person name="Haridas S."/>
            <person name="Kuo A."/>
            <person name="Mondo S."/>
            <person name="Pangilinan J."/>
            <person name="Riley R."/>
            <person name="LaButti K."/>
            <person name="Andreopoulos B."/>
            <person name="Lipzen A."/>
            <person name="Chen C."/>
            <person name="Yan M."/>
            <person name="Daum C."/>
            <person name="Ng V."/>
            <person name="Clum A."/>
            <person name="Steindorff A."/>
            <person name="Ohm R.A."/>
            <person name="Martin F."/>
            <person name="Silar P."/>
            <person name="Natvig D.O."/>
            <person name="Lalanne C."/>
            <person name="Gautier V."/>
            <person name="Ament-Velasquez S.L."/>
            <person name="Kruys A."/>
            <person name="Hutchinson M.I."/>
            <person name="Powell A.J."/>
            <person name="Barry K."/>
            <person name="Miller A.N."/>
            <person name="Grigoriev I.V."/>
            <person name="Debuchy R."/>
            <person name="Gladieux P."/>
            <person name="Hiltunen Thoren M."/>
            <person name="Johannesson H."/>
        </authorList>
    </citation>
    <scope>NUCLEOTIDE SEQUENCE</scope>
    <source>
        <strain evidence="3">CBS 731.68</strain>
    </source>
</reference>
<evidence type="ECO:0000256" key="1">
    <source>
        <dbReference type="SAM" id="MobiDB-lite"/>
    </source>
</evidence>
<feature type="domain" description="Heterokaryon incompatibility" evidence="2">
    <location>
        <begin position="87"/>
        <end position="228"/>
    </location>
</feature>
<feature type="compositionally biased region" description="Polar residues" evidence="1">
    <location>
        <begin position="33"/>
        <end position="43"/>
    </location>
</feature>
<organism evidence="3 4">
    <name type="scientific">Parathielavia appendiculata</name>
    <dbReference type="NCBI Taxonomy" id="2587402"/>
    <lineage>
        <taxon>Eukaryota</taxon>
        <taxon>Fungi</taxon>
        <taxon>Dikarya</taxon>
        <taxon>Ascomycota</taxon>
        <taxon>Pezizomycotina</taxon>
        <taxon>Sordariomycetes</taxon>
        <taxon>Sordariomycetidae</taxon>
        <taxon>Sordariales</taxon>
        <taxon>Chaetomiaceae</taxon>
        <taxon>Parathielavia</taxon>
    </lineage>
</organism>
<dbReference type="PANTHER" id="PTHR24148:SF64">
    <property type="entry name" value="HETEROKARYON INCOMPATIBILITY DOMAIN-CONTAINING PROTEIN"/>
    <property type="match status" value="1"/>
</dbReference>
<dbReference type="EMBL" id="MU853225">
    <property type="protein sequence ID" value="KAK4125735.1"/>
    <property type="molecule type" value="Genomic_DNA"/>
</dbReference>
<feature type="region of interest" description="Disordered" evidence="1">
    <location>
        <begin position="1"/>
        <end position="48"/>
    </location>
</feature>
<comment type="caution">
    <text evidence="3">The sequence shown here is derived from an EMBL/GenBank/DDBJ whole genome shotgun (WGS) entry which is preliminary data.</text>
</comment>
<gene>
    <name evidence="3" type="ORF">N657DRAFT_275739</name>
</gene>
<evidence type="ECO:0000259" key="2">
    <source>
        <dbReference type="Pfam" id="PF06985"/>
    </source>
</evidence>